<dbReference type="eggNOG" id="ENOG502ZENB">
    <property type="taxonomic scope" value="Bacteria"/>
</dbReference>
<gene>
    <name evidence="1" type="ORF">HMPREF9970_1881</name>
</gene>
<evidence type="ECO:0000313" key="1">
    <source>
        <dbReference type="EMBL" id="EIC94768.1"/>
    </source>
</evidence>
<reference evidence="1 2" key="1">
    <citation type="submission" date="2012-03" db="EMBL/GenBank/DDBJ databases">
        <authorList>
            <person name="Durkin A.S."/>
            <person name="McCorrison J."/>
            <person name="Torralba M."/>
            <person name="Gillis M."/>
            <person name="Methe B."/>
            <person name="Sutton G."/>
            <person name="Nelson K.E."/>
        </authorList>
    </citation>
    <scope>NUCLEOTIDE SEQUENCE [LARGE SCALE GENOMIC DNA]</scope>
    <source>
        <strain evidence="1 2">F0468</strain>
    </source>
</reference>
<dbReference type="PATRIC" id="fig|1095750.3.peg.2391"/>
<organism evidence="1 2">
    <name type="scientific">Lachnoanaerobaculum saburreum F0468</name>
    <dbReference type="NCBI Taxonomy" id="1095750"/>
    <lineage>
        <taxon>Bacteria</taxon>
        <taxon>Bacillati</taxon>
        <taxon>Bacillota</taxon>
        <taxon>Clostridia</taxon>
        <taxon>Lachnospirales</taxon>
        <taxon>Lachnospiraceae</taxon>
        <taxon>Lachnoanaerobaculum</taxon>
    </lineage>
</organism>
<proteinExistence type="predicted"/>
<accession>I0R510</accession>
<evidence type="ECO:0000313" key="2">
    <source>
        <dbReference type="Proteomes" id="UP000005039"/>
    </source>
</evidence>
<name>I0R510_9FIRM</name>
<comment type="caution">
    <text evidence="1">The sequence shown here is derived from an EMBL/GenBank/DDBJ whole genome shotgun (WGS) entry which is preliminary data.</text>
</comment>
<protein>
    <submittedName>
        <fullName evidence="1">Uncharacterized protein</fullName>
    </submittedName>
</protein>
<keyword evidence="2" id="KW-1185">Reference proteome</keyword>
<dbReference type="OrthoDB" id="9890311at2"/>
<dbReference type="AlphaFoldDB" id="I0R510"/>
<dbReference type="Proteomes" id="UP000005039">
    <property type="component" value="Unassembled WGS sequence"/>
</dbReference>
<dbReference type="RefSeq" id="WP_008754871.1">
    <property type="nucleotide sequence ID" value="NZ_AJGH01000119.1"/>
</dbReference>
<dbReference type="EMBL" id="AJGH01000119">
    <property type="protein sequence ID" value="EIC94768.1"/>
    <property type="molecule type" value="Genomic_DNA"/>
</dbReference>
<sequence>MKAELENLKHMDILDDEVSVTSSYRENNESDMYALVDALVASINKKIIVH</sequence>